<keyword evidence="2 6" id="KW-0645">Protease</keyword>
<dbReference type="InterPro" id="IPR033121">
    <property type="entry name" value="PEPTIDASE_A1"/>
</dbReference>
<dbReference type="PRINTS" id="PR00792">
    <property type="entry name" value="PEPSIN"/>
</dbReference>
<dbReference type="InterPro" id="IPR021109">
    <property type="entry name" value="Peptidase_aspartic_dom_sf"/>
</dbReference>
<evidence type="ECO:0000256" key="5">
    <source>
        <dbReference type="PIRSR" id="PIRSR601461-1"/>
    </source>
</evidence>
<evidence type="ECO:0000256" key="3">
    <source>
        <dbReference type="ARBA" id="ARBA00022750"/>
    </source>
</evidence>
<dbReference type="InterPro" id="IPR001969">
    <property type="entry name" value="Aspartic_peptidase_AS"/>
</dbReference>
<dbReference type="OrthoDB" id="771136at2759"/>
<feature type="active site" evidence="5">
    <location>
        <position position="297"/>
    </location>
</feature>
<dbReference type="PANTHER" id="PTHR47966">
    <property type="entry name" value="BETA-SITE APP-CLEAVING ENZYME, ISOFORM A-RELATED"/>
    <property type="match status" value="1"/>
</dbReference>
<evidence type="ECO:0000256" key="4">
    <source>
        <dbReference type="ARBA" id="ARBA00022801"/>
    </source>
</evidence>
<reference evidence="10 11" key="1">
    <citation type="journal article" date="2018" name="Evol. Lett.">
        <title>Horizontal gene cluster transfer increased hallucinogenic mushroom diversity.</title>
        <authorList>
            <person name="Reynolds H.T."/>
            <person name="Vijayakumar V."/>
            <person name="Gluck-Thaler E."/>
            <person name="Korotkin H.B."/>
            <person name="Matheny P.B."/>
            <person name="Slot J.C."/>
        </authorList>
    </citation>
    <scope>NUCLEOTIDE SEQUENCE [LARGE SCALE GENOMIC DNA]</scope>
    <source>
        <strain evidence="10 11">SRW20</strain>
    </source>
</reference>
<dbReference type="FunFam" id="2.40.70.10:FF:000115">
    <property type="entry name" value="Lysosomal aspartic protease"/>
    <property type="match status" value="1"/>
</dbReference>
<evidence type="ECO:0000256" key="6">
    <source>
        <dbReference type="RuleBase" id="RU000454"/>
    </source>
</evidence>
<keyword evidence="4 6" id="KW-0378">Hydrolase</keyword>
<dbReference type="GO" id="GO:0004190">
    <property type="term" value="F:aspartic-type endopeptidase activity"/>
    <property type="evidence" value="ECO:0007669"/>
    <property type="project" value="UniProtKB-KW"/>
</dbReference>
<keyword evidence="11" id="KW-1185">Reference proteome</keyword>
<dbReference type="CDD" id="cd05471">
    <property type="entry name" value="pepsin_like"/>
    <property type="match status" value="1"/>
</dbReference>
<evidence type="ECO:0000313" key="11">
    <source>
        <dbReference type="Proteomes" id="UP000284706"/>
    </source>
</evidence>
<dbReference type="InterPro" id="IPR001461">
    <property type="entry name" value="Aspartic_peptidase_A1"/>
</dbReference>
<dbReference type="PANTHER" id="PTHR47966:SF6">
    <property type="entry name" value="PEPTIDASE A1 DOMAIN-CONTAINING PROTEIN"/>
    <property type="match status" value="1"/>
</dbReference>
<keyword evidence="3 6" id="KW-0064">Aspartyl protease</keyword>
<dbReference type="InParanoid" id="A0A409YDI7"/>
<feature type="domain" description="Peptidase A1" evidence="9">
    <location>
        <begin position="84"/>
        <end position="410"/>
    </location>
</feature>
<dbReference type="FunCoup" id="A0A409YDI7">
    <property type="interactions" value="46"/>
</dbReference>
<comment type="similarity">
    <text evidence="1 6">Belongs to the peptidase A1 family.</text>
</comment>
<feature type="chain" id="PRO_5019366466" description="Peptidase A1 domain-containing protein" evidence="8">
    <location>
        <begin position="20"/>
        <end position="589"/>
    </location>
</feature>
<organism evidence="10 11">
    <name type="scientific">Gymnopilus dilepis</name>
    <dbReference type="NCBI Taxonomy" id="231916"/>
    <lineage>
        <taxon>Eukaryota</taxon>
        <taxon>Fungi</taxon>
        <taxon>Dikarya</taxon>
        <taxon>Basidiomycota</taxon>
        <taxon>Agaricomycotina</taxon>
        <taxon>Agaricomycetes</taxon>
        <taxon>Agaricomycetidae</taxon>
        <taxon>Agaricales</taxon>
        <taxon>Agaricineae</taxon>
        <taxon>Hymenogastraceae</taxon>
        <taxon>Gymnopilus</taxon>
    </lineage>
</organism>
<comment type="caution">
    <text evidence="10">The sequence shown here is derived from an EMBL/GenBank/DDBJ whole genome shotgun (WGS) entry which is preliminary data.</text>
</comment>
<gene>
    <name evidence="10" type="ORF">CVT26_016014</name>
</gene>
<dbReference type="Gene3D" id="2.40.70.10">
    <property type="entry name" value="Acid Proteases"/>
    <property type="match status" value="2"/>
</dbReference>
<evidence type="ECO:0000259" key="9">
    <source>
        <dbReference type="PROSITE" id="PS51767"/>
    </source>
</evidence>
<evidence type="ECO:0000256" key="7">
    <source>
        <dbReference type="SAM" id="Phobius"/>
    </source>
</evidence>
<evidence type="ECO:0000313" key="10">
    <source>
        <dbReference type="EMBL" id="PPR01067.1"/>
    </source>
</evidence>
<name>A0A409YDI7_9AGAR</name>
<feature type="active site" evidence="5">
    <location>
        <position position="102"/>
    </location>
</feature>
<evidence type="ECO:0000256" key="2">
    <source>
        <dbReference type="ARBA" id="ARBA00022670"/>
    </source>
</evidence>
<dbReference type="Proteomes" id="UP000284706">
    <property type="component" value="Unassembled WGS sequence"/>
</dbReference>
<accession>A0A409YDI7</accession>
<keyword evidence="8" id="KW-0732">Signal</keyword>
<dbReference type="PROSITE" id="PS51767">
    <property type="entry name" value="PEPTIDASE_A1"/>
    <property type="match status" value="1"/>
</dbReference>
<proteinExistence type="inferred from homology"/>
<dbReference type="AlphaFoldDB" id="A0A409YDI7"/>
<keyword evidence="7" id="KW-1133">Transmembrane helix</keyword>
<dbReference type="EMBL" id="NHYE01000968">
    <property type="protein sequence ID" value="PPR01067.1"/>
    <property type="molecule type" value="Genomic_DNA"/>
</dbReference>
<dbReference type="InterPro" id="IPR034164">
    <property type="entry name" value="Pepsin-like_dom"/>
</dbReference>
<dbReference type="GO" id="GO:0006508">
    <property type="term" value="P:proteolysis"/>
    <property type="evidence" value="ECO:0007669"/>
    <property type="project" value="UniProtKB-KW"/>
</dbReference>
<keyword evidence="7" id="KW-0812">Transmembrane</keyword>
<dbReference type="Pfam" id="PF00026">
    <property type="entry name" value="Asp"/>
    <property type="match status" value="1"/>
</dbReference>
<evidence type="ECO:0000256" key="8">
    <source>
        <dbReference type="SAM" id="SignalP"/>
    </source>
</evidence>
<evidence type="ECO:0000256" key="1">
    <source>
        <dbReference type="ARBA" id="ARBA00007447"/>
    </source>
</evidence>
<dbReference type="SUPFAM" id="SSF50630">
    <property type="entry name" value="Acid proteases"/>
    <property type="match status" value="1"/>
</dbReference>
<sequence length="589" mass="63166">MTLLAVALSLLAAPCLSEAIDPVHVPLTRRHASPGSFDPNLEAYKVKLKYGFIDGNTPAPLPRRVRRGTAAAVPITNQGHDNSFLGSVSVGTPPQTFTIVLDSGSSDFWLASTGCSNCKSNAPVFQSSKSQSFHPSAVANSDISINYESGAVSGSMGSDSVKMGGFTVASQTFVTVNSVTSNVLQGEISGLMGLAFSTLAVTRATPFWQALLNANQFSSPDMSFWLARANPSSTAEEVNGGVFTLGGTNSSLFSGDIDFQQFPVNTPSYWLQTLSSVTVNGQTVDVATGPSVLSAIDTGTTLIVGPANDVAAIWEAVPNSSPSDVSSGFFRYPCSAEVNISLSFGGKTWPIDPRDMNIGQETPRSSFCLGALMTVDGQGASGTPSWIIGDTFLKNVYTVFRASPPSVGFAQLSTLAGGTVEVFYRLADGLVFLSLPCFILQAILAQQEEWISAAPQYVFYCCPCCHGSEDFGSSRWCNSNDTNIELYSAHDDHRHFTNDNHLMKHRLLPVVLVLLFASLSANDLYSIMYFRMLRTFPANRALENSIALSNLTIAGKGMRRCNEASFRLELPFFDSCGGTREREHVYSSL</sequence>
<feature type="transmembrane region" description="Helical" evidence="7">
    <location>
        <begin position="507"/>
        <end position="530"/>
    </location>
</feature>
<dbReference type="PROSITE" id="PS00141">
    <property type="entry name" value="ASP_PROTEASE"/>
    <property type="match status" value="1"/>
</dbReference>
<protein>
    <recommendedName>
        <fullName evidence="9">Peptidase A1 domain-containing protein</fullName>
    </recommendedName>
</protein>
<dbReference type="STRING" id="231916.A0A409YDI7"/>
<feature type="signal peptide" evidence="8">
    <location>
        <begin position="1"/>
        <end position="19"/>
    </location>
</feature>
<keyword evidence="7" id="KW-0472">Membrane</keyword>